<protein>
    <recommendedName>
        <fullName evidence="13">DNA 3'-5' helicase</fullName>
        <ecNumber evidence="13">5.6.2.4</ecNumber>
    </recommendedName>
</protein>
<comment type="catalytic activity">
    <reaction evidence="14">
        <text>ATP + H2O = ADP + phosphate + H(+)</text>
        <dbReference type="Rhea" id="RHEA:13065"/>
        <dbReference type="ChEBI" id="CHEBI:15377"/>
        <dbReference type="ChEBI" id="CHEBI:15378"/>
        <dbReference type="ChEBI" id="CHEBI:30616"/>
        <dbReference type="ChEBI" id="CHEBI:43474"/>
        <dbReference type="ChEBI" id="CHEBI:456216"/>
        <dbReference type="EC" id="5.6.2.4"/>
    </reaction>
</comment>
<feature type="region of interest" description="Disordered" evidence="15">
    <location>
        <begin position="366"/>
        <end position="398"/>
    </location>
</feature>
<dbReference type="PANTHER" id="PTHR11070">
    <property type="entry name" value="UVRD / RECB / PCRA DNA HELICASE FAMILY MEMBER"/>
    <property type="match status" value="1"/>
</dbReference>
<dbReference type="InterPro" id="IPR014016">
    <property type="entry name" value="UvrD-like_ATP-bd"/>
</dbReference>
<evidence type="ECO:0000256" key="12">
    <source>
        <dbReference type="ARBA" id="ARBA00034617"/>
    </source>
</evidence>
<dbReference type="AlphaFoldDB" id="A0A857MH76"/>
<dbReference type="PROSITE" id="PS51217">
    <property type="entry name" value="UVRD_HELICASE_CTER"/>
    <property type="match status" value="1"/>
</dbReference>
<dbReference type="GO" id="GO:0003677">
    <property type="term" value="F:DNA binding"/>
    <property type="evidence" value="ECO:0007669"/>
    <property type="project" value="UniProtKB-KW"/>
</dbReference>
<evidence type="ECO:0000256" key="10">
    <source>
        <dbReference type="ARBA" id="ARBA00023204"/>
    </source>
</evidence>
<dbReference type="EC" id="5.6.2.4" evidence="13"/>
<evidence type="ECO:0000256" key="14">
    <source>
        <dbReference type="ARBA" id="ARBA00048988"/>
    </source>
</evidence>
<evidence type="ECO:0000256" key="7">
    <source>
        <dbReference type="ARBA" id="ARBA00022839"/>
    </source>
</evidence>
<dbReference type="InterPro" id="IPR013986">
    <property type="entry name" value="DExx_box_DNA_helicase_dom_sf"/>
</dbReference>
<keyword evidence="2" id="KW-0540">Nuclease</keyword>
<evidence type="ECO:0000256" key="15">
    <source>
        <dbReference type="SAM" id="MobiDB-lite"/>
    </source>
</evidence>
<feature type="region of interest" description="Disordered" evidence="15">
    <location>
        <begin position="838"/>
        <end position="858"/>
    </location>
</feature>
<dbReference type="Gene3D" id="3.90.320.10">
    <property type="match status" value="1"/>
</dbReference>
<name>A0A857MH76_9ACTN</name>
<dbReference type="GO" id="GO:0000725">
    <property type="term" value="P:recombinational repair"/>
    <property type="evidence" value="ECO:0007669"/>
    <property type="project" value="TreeGrafter"/>
</dbReference>
<dbReference type="RefSeq" id="WP_005190301.1">
    <property type="nucleotide sequence ID" value="NZ_CP045804.1"/>
</dbReference>
<dbReference type="Pfam" id="PF13361">
    <property type="entry name" value="UvrD_C"/>
    <property type="match status" value="1"/>
</dbReference>
<evidence type="ECO:0000256" key="1">
    <source>
        <dbReference type="ARBA" id="ARBA00009922"/>
    </source>
</evidence>
<dbReference type="EMBL" id="CP045810">
    <property type="protein sequence ID" value="QHN40649.1"/>
    <property type="molecule type" value="Genomic_DNA"/>
</dbReference>
<accession>A0A857MH76</accession>
<dbReference type="Gene3D" id="1.10.10.160">
    <property type="match status" value="1"/>
</dbReference>
<keyword evidence="8" id="KW-0067">ATP-binding</keyword>
<proteinExistence type="inferred from homology"/>
<dbReference type="GO" id="GO:0033202">
    <property type="term" value="C:DNA helicase complex"/>
    <property type="evidence" value="ECO:0007669"/>
    <property type="project" value="TreeGrafter"/>
</dbReference>
<evidence type="ECO:0000256" key="9">
    <source>
        <dbReference type="ARBA" id="ARBA00023125"/>
    </source>
</evidence>
<keyword evidence="4" id="KW-0227">DNA damage</keyword>
<evidence type="ECO:0000256" key="8">
    <source>
        <dbReference type="ARBA" id="ARBA00022840"/>
    </source>
</evidence>
<dbReference type="GO" id="GO:0005524">
    <property type="term" value="F:ATP binding"/>
    <property type="evidence" value="ECO:0007669"/>
    <property type="project" value="UniProtKB-UniRule"/>
</dbReference>
<reference evidence="16" key="1">
    <citation type="journal article" date="2021" name="Nat. Microbiol.">
        <title>Cocultivation of an ultrasmall environmental parasitic bacterium with lytic ability against bacteria associated with wastewater foams.</title>
        <authorList>
            <person name="Batinovic S."/>
            <person name="Rose J.J.A."/>
            <person name="Ratcliffe J."/>
            <person name="Seviour R.J."/>
            <person name="Petrovski S."/>
        </authorList>
    </citation>
    <scope>NUCLEOTIDE SEQUENCE</scope>
    <source>
        <strain evidence="16">CON44</strain>
    </source>
</reference>
<evidence type="ECO:0000256" key="11">
    <source>
        <dbReference type="ARBA" id="ARBA00023235"/>
    </source>
</evidence>
<dbReference type="Pfam" id="PF12705">
    <property type="entry name" value="PDDEXK_1"/>
    <property type="match status" value="1"/>
</dbReference>
<evidence type="ECO:0000256" key="2">
    <source>
        <dbReference type="ARBA" id="ARBA00022722"/>
    </source>
</evidence>
<keyword evidence="5" id="KW-0378">Hydrolase</keyword>
<keyword evidence="9" id="KW-0238">DNA-binding</keyword>
<keyword evidence="7" id="KW-0269">Exonuclease</keyword>
<evidence type="ECO:0000256" key="5">
    <source>
        <dbReference type="ARBA" id="ARBA00022801"/>
    </source>
</evidence>
<dbReference type="PANTHER" id="PTHR11070:SF59">
    <property type="entry name" value="DNA 3'-5' HELICASE"/>
    <property type="match status" value="1"/>
</dbReference>
<evidence type="ECO:0000256" key="13">
    <source>
        <dbReference type="ARBA" id="ARBA00034808"/>
    </source>
</evidence>
<dbReference type="InterPro" id="IPR038726">
    <property type="entry name" value="PDDEXK_AddAB-type"/>
</dbReference>
<keyword evidence="3" id="KW-0547">Nucleotide-binding</keyword>
<dbReference type="InterPro" id="IPR027417">
    <property type="entry name" value="P-loop_NTPase"/>
</dbReference>
<dbReference type="Gene3D" id="1.10.486.10">
    <property type="entry name" value="PCRA, domain 4"/>
    <property type="match status" value="1"/>
</dbReference>
<organism evidence="16">
    <name type="scientific">Gordonia amarae</name>
    <dbReference type="NCBI Taxonomy" id="36821"/>
    <lineage>
        <taxon>Bacteria</taxon>
        <taxon>Bacillati</taxon>
        <taxon>Actinomycetota</taxon>
        <taxon>Actinomycetes</taxon>
        <taxon>Mycobacteriales</taxon>
        <taxon>Gordoniaceae</taxon>
        <taxon>Gordonia</taxon>
    </lineage>
</organism>
<dbReference type="SUPFAM" id="SSF52540">
    <property type="entry name" value="P-loop containing nucleoside triphosphate hydrolases"/>
    <property type="match status" value="1"/>
</dbReference>
<dbReference type="PROSITE" id="PS51198">
    <property type="entry name" value="UVRD_HELICASE_ATP_BIND"/>
    <property type="match status" value="1"/>
</dbReference>
<dbReference type="GO" id="GO:0005829">
    <property type="term" value="C:cytosol"/>
    <property type="evidence" value="ECO:0007669"/>
    <property type="project" value="TreeGrafter"/>
</dbReference>
<dbReference type="InterPro" id="IPR011604">
    <property type="entry name" value="PDDEXK-like_dom_sf"/>
</dbReference>
<feature type="compositionally biased region" description="Gly residues" evidence="15">
    <location>
        <begin position="839"/>
        <end position="849"/>
    </location>
</feature>
<evidence type="ECO:0000256" key="4">
    <source>
        <dbReference type="ARBA" id="ARBA00022763"/>
    </source>
</evidence>
<evidence type="ECO:0000256" key="6">
    <source>
        <dbReference type="ARBA" id="ARBA00022806"/>
    </source>
</evidence>
<keyword evidence="11" id="KW-0413">Isomerase</keyword>
<dbReference type="Gene3D" id="3.40.50.300">
    <property type="entry name" value="P-loop containing nucleotide triphosphate hydrolases"/>
    <property type="match status" value="3"/>
</dbReference>
<keyword evidence="6" id="KW-0347">Helicase</keyword>
<gene>
    <name evidence="16" type="ORF">GII30_17195</name>
</gene>
<dbReference type="GO" id="GO:0004527">
    <property type="term" value="F:exonuclease activity"/>
    <property type="evidence" value="ECO:0007669"/>
    <property type="project" value="UniProtKB-KW"/>
</dbReference>
<dbReference type="InterPro" id="IPR000212">
    <property type="entry name" value="DNA_helicase_UvrD/REP"/>
</dbReference>
<keyword evidence="10" id="KW-0234">DNA repair</keyword>
<evidence type="ECO:0000313" key="16">
    <source>
        <dbReference type="EMBL" id="QHN40649.1"/>
    </source>
</evidence>
<dbReference type="Pfam" id="PF00580">
    <property type="entry name" value="UvrD-helicase"/>
    <property type="match status" value="1"/>
</dbReference>
<dbReference type="GO" id="GO:0043138">
    <property type="term" value="F:3'-5' DNA helicase activity"/>
    <property type="evidence" value="ECO:0007669"/>
    <property type="project" value="UniProtKB-EC"/>
</dbReference>
<evidence type="ECO:0000256" key="3">
    <source>
        <dbReference type="ARBA" id="ARBA00022741"/>
    </source>
</evidence>
<comment type="similarity">
    <text evidence="1">Belongs to the helicase family. UvrD subfamily.</text>
</comment>
<comment type="catalytic activity">
    <reaction evidence="12">
        <text>Couples ATP hydrolysis with the unwinding of duplex DNA by translocating in the 3'-5' direction.</text>
        <dbReference type="EC" id="5.6.2.4"/>
    </reaction>
</comment>
<dbReference type="InterPro" id="IPR014017">
    <property type="entry name" value="DNA_helicase_UvrD-like_C"/>
</dbReference>
<sequence length="1183" mass="125255">MSRRPEPRNQPVRGTALRARLVAAHGSAGTEREWPSQVRTVIGDVQRPPDARAWRPYRVHGGPGTGKTALVVDAAVARLSTPGVDPESVLVVAPSRRASIALREEITRRVLARTDGFGGALREPLVRTVHSYAFAILRLQAAAHGNPPPRLITGSEQDVVLRELLAGDIEDGAEYWPAHLRPALGTDGFAQALRDLLMRAAERGAGPEELIALGREHTRPEWVAAGHAYAQYEQTMLLRGSVGLSTPGASAPAVDAAELVGSALSAFATDPDLLTAQRRRIRHLIVDDAQHLDPQAAYLLRLVGTGTASTIITADTDQSVFGFRGASPVFADGLAESGSDHDIVLTENLRSAPEVNRVGALLARRLPGARPHPYPEPSGAGAPRRDETPDDTTSLPGSATVRVFSSTAKEATAVADLLRRAHLFEGVPWSRMAVIVRSVSLSLPALRRAFRSAGVPMVTQTSDLPLHRQRAVLGLMLALRAIAAREDHQAQTRPSNPEIFGIDHTVDLVTGVIGGADPGAMRRLRRGIRRYDEAHLAEVAPEGDVPDSLVSLRAAILDDEVAERYAKVLSDTELAPLNRVRKAIGAGYKAHTAGLGLEHSLWAAWQATGHDRRWAATALRGGPIGEQADRDLDAVIAMFEAAGTFTDNLPAAGPAAFVHYLTQLQIPRDSRTPHVAAESVAVISAHAAVGREWDVVAVAGVADGLWPSLRSRGSVLATGPLIDLLDGVHPDAVDTVARGSVALADERRLLLVACTRARRTLMLSAVDDGDTSSPSRFLLEIADALGASTVAGEVPVPTDGDLAEDHVPSADLPLDPGVDRVLSLPSLVAALRSALVAGTAGGGPEGGGPEGRRTEGAEPDAVRRADAAATLLAELADADVPGAHPRDWYGLAGPSTDVALWSPDGGPVVLSPSTTETLSLCSLRWLLERHGGRDGDQAPAVTGTLVHTLVQATAGKIDPAEVTAALREVWDRVDTGAAWFSRRELERAEAMLVNFREWLRVSRSDLTEFGVEADINAVLPPERSAEEAGDRDDPAVRLRGRIDRLELDHQGRPVVIDVKTGKTPISKADAQDHAQLATYQVALRLGGIPGAAGTVGGDKSAGSETGGGRLVYVSKDNRTTGAAERVQDAPDAEVMDEWITLIRKAARASVGPRYAATPNPGCPHCPVATSCPAHLEGRTVLDD</sequence>